<reference evidence="3" key="1">
    <citation type="journal article" date="2020" name="Mol. Plant Microbe Interact.">
        <title>Genome Sequence of the Biocontrol Agent Coniothyrium minitans strain Conio (IMI 134523).</title>
        <authorList>
            <person name="Patel D."/>
            <person name="Shittu T.A."/>
            <person name="Baroncelli R."/>
            <person name="Muthumeenakshi S."/>
            <person name="Osborne T.H."/>
            <person name="Janganan T.K."/>
            <person name="Sreenivasaprasad S."/>
        </authorList>
    </citation>
    <scope>NUCLEOTIDE SEQUENCE</scope>
    <source>
        <strain evidence="3">Conio</strain>
    </source>
</reference>
<dbReference type="InterPro" id="IPR021858">
    <property type="entry name" value="Fun_TF"/>
</dbReference>
<dbReference type="InterPro" id="IPR011032">
    <property type="entry name" value="GroES-like_sf"/>
</dbReference>
<protein>
    <submittedName>
        <fullName evidence="3">Alcohol dehydrogenase GroES-like domain-containing protein</fullName>
    </submittedName>
</protein>
<dbReference type="Pfam" id="PF11951">
    <property type="entry name" value="Fungal_trans_2"/>
    <property type="match status" value="1"/>
</dbReference>
<comment type="caution">
    <text evidence="3">The sequence shown here is derived from an EMBL/GenBank/DDBJ whole genome shotgun (WGS) entry which is preliminary data.</text>
</comment>
<dbReference type="Gene3D" id="3.40.50.720">
    <property type="entry name" value="NAD(P)-binding Rossmann-like Domain"/>
    <property type="match status" value="2"/>
</dbReference>
<dbReference type="PANTHER" id="PTHR38791:SF5">
    <property type="entry name" value="TRANSCRIPTION FACTOR DBAG-RELATED"/>
    <property type="match status" value="1"/>
</dbReference>
<dbReference type="OrthoDB" id="5429770at2759"/>
<dbReference type="InterPro" id="IPR020843">
    <property type="entry name" value="ER"/>
</dbReference>
<dbReference type="Pfam" id="PF08240">
    <property type="entry name" value="ADH_N"/>
    <property type="match status" value="1"/>
</dbReference>
<dbReference type="SUPFAM" id="SSF50129">
    <property type="entry name" value="GroES-like"/>
    <property type="match status" value="1"/>
</dbReference>
<dbReference type="Gene3D" id="3.90.180.10">
    <property type="entry name" value="Medium-chain alcohol dehydrogenases, catalytic domain"/>
    <property type="match status" value="2"/>
</dbReference>
<dbReference type="SMART" id="SM00829">
    <property type="entry name" value="PKS_ER"/>
    <property type="match status" value="1"/>
</dbReference>
<organism evidence="3 4">
    <name type="scientific">Paraphaeosphaeria minitans</name>
    <dbReference type="NCBI Taxonomy" id="565426"/>
    <lineage>
        <taxon>Eukaryota</taxon>
        <taxon>Fungi</taxon>
        <taxon>Dikarya</taxon>
        <taxon>Ascomycota</taxon>
        <taxon>Pezizomycotina</taxon>
        <taxon>Dothideomycetes</taxon>
        <taxon>Pleosporomycetidae</taxon>
        <taxon>Pleosporales</taxon>
        <taxon>Massarineae</taxon>
        <taxon>Didymosphaeriaceae</taxon>
        <taxon>Paraphaeosphaeria</taxon>
    </lineage>
</organism>
<dbReference type="GO" id="GO:0016491">
    <property type="term" value="F:oxidoreductase activity"/>
    <property type="evidence" value="ECO:0007669"/>
    <property type="project" value="InterPro"/>
</dbReference>
<dbReference type="InterPro" id="IPR036291">
    <property type="entry name" value="NAD(P)-bd_dom_sf"/>
</dbReference>
<dbReference type="EMBL" id="WJXW01000014">
    <property type="protein sequence ID" value="KAF9730698.1"/>
    <property type="molecule type" value="Genomic_DNA"/>
</dbReference>
<keyword evidence="4" id="KW-1185">Reference proteome</keyword>
<evidence type="ECO:0000313" key="3">
    <source>
        <dbReference type="EMBL" id="KAF9730698.1"/>
    </source>
</evidence>
<feature type="region of interest" description="Disordered" evidence="1">
    <location>
        <begin position="1"/>
        <end position="62"/>
    </location>
</feature>
<sequence length="783" mass="86770">MNKAQKRYEELSKNREIRKPLSGTPPVQELAFEERSNGSSSSSPGSSESQQASSTSTRSGLARSITPPIENQALSFFAANNILQPAVVGRGNYQWLFQMLSGPTIDATLQSSAHAASLATLATANKSPFLMKKAQEHYANALTLTNRALGDSNKACKDSTLVSVILLGVYETFVFEKHSMKAWMQHLKGAEILFALRGEVQFKSDLARQIFVQFYRTTITKGVELGTPIPDKIARLYRFLTSLKDYTMHGTYQHSAMFPFAWSDENNSKVSNIKSKFWRRRSRSCKTKKDPASIVSDIMKLDGELDLFKFMLQTLWRYEVVRLEGPADHVFGSFYHIYTNPWVTNMWNILRMCRIRLFKFVRAQVTKGLRYSPPRFSKEEAQVHLNACKDVISSQILDMCASTPQLTGQIAFPHQVKQDLDLLSKGIEAVNLRNKMFKIHAQGTFLEPFKSTGLDHLIGPLYEIGRNDYGPRLTRWAVDQLYFIARTIGTRQAITLAEELEEKLKNESNFLFDKPYKINTVPVPTNLAPEDLLIRVAVASLCHTDFMVQHGIMGTKLPCTGSHEVSGTVVAVGSSVQDFKTGDRVIGGIIYHPCGNCGNCRGPESSTEYCTNAAYCGVKDADGYFAEYARIDSRGEWIVLVGSGGGLGHLGVQFAKALGLNVVGVDARDEGLDLTRKGGADLIVDARKGDEAVVEDPDNVTIPFQELIFRDIRLRGSLICSAQEANDRLQLVTKHDISVNANAFKGLGELEKLIELAASGKMKGKGIVIMDQSQIDAEGTGVV</sequence>
<dbReference type="Proteomes" id="UP000756921">
    <property type="component" value="Unassembled WGS sequence"/>
</dbReference>
<dbReference type="SUPFAM" id="SSF51735">
    <property type="entry name" value="NAD(P)-binding Rossmann-fold domains"/>
    <property type="match status" value="1"/>
</dbReference>
<name>A0A9P6G8I5_9PLEO</name>
<feature type="compositionally biased region" description="Low complexity" evidence="1">
    <location>
        <begin position="37"/>
        <end position="59"/>
    </location>
</feature>
<evidence type="ECO:0000259" key="2">
    <source>
        <dbReference type="SMART" id="SM00829"/>
    </source>
</evidence>
<feature type="domain" description="Enoyl reductase (ER)" evidence="2">
    <location>
        <begin position="510"/>
        <end position="768"/>
    </location>
</feature>
<accession>A0A9P6G8I5</accession>
<dbReference type="AlphaFoldDB" id="A0A9P6G8I5"/>
<dbReference type="PANTHER" id="PTHR38791">
    <property type="entry name" value="ZN(II)2CYS6 TRANSCRIPTION FACTOR (EUROFUNG)-RELATED-RELATED"/>
    <property type="match status" value="1"/>
</dbReference>
<dbReference type="InterPro" id="IPR013154">
    <property type="entry name" value="ADH-like_N"/>
</dbReference>
<evidence type="ECO:0000256" key="1">
    <source>
        <dbReference type="SAM" id="MobiDB-lite"/>
    </source>
</evidence>
<dbReference type="InterPro" id="IPR053175">
    <property type="entry name" value="DHMBA_Reg_Transcription_Factor"/>
</dbReference>
<evidence type="ECO:0000313" key="4">
    <source>
        <dbReference type="Proteomes" id="UP000756921"/>
    </source>
</evidence>
<gene>
    <name evidence="3" type="ORF">PMIN01_11567</name>
</gene>
<feature type="compositionally biased region" description="Basic and acidic residues" evidence="1">
    <location>
        <begin position="1"/>
        <end position="19"/>
    </location>
</feature>
<proteinExistence type="predicted"/>